<dbReference type="OMA" id="KANCEDH"/>
<comment type="subcellular location">
    <subcellularLocation>
        <location evidence="1">Mitochondrion inner membrane</location>
        <topology evidence="1">Multi-pass membrane protein</topology>
    </subcellularLocation>
</comment>
<sequence length="302" mass="33241">MDAVMNGAIAGATTVLITNPFDLAKTRLQAQGELVAEGHYKRAYSGVINTLIKTSSSEGIFAVQKGLQAAIVFQIIMNGLRFGSYEIVKDIANEQFHLYNSHGYVKVLSNIGISAGVGCFSAFVSSPFNMIKTRLMLQTKDLPCGNRYHYSGLIDAISKIFKQEGLKGLYAGSSIMAFRTGLGSAIQLPVFDFTKEHGKKWIRNQTELNMVASANATLWLCLLTCPVEVALTRYFNQQFDKFGNPTVYQGCFHAIKIIFGSEGFLGLYKGLGGLFFRSGPQSFISLLIVNQLNSLRNQKKKQ</sequence>
<protein>
    <recommendedName>
        <fullName evidence="12">Mitochondrial carrier protein</fullName>
    </recommendedName>
</protein>
<evidence type="ECO:0000313" key="11">
    <source>
        <dbReference type="Proteomes" id="UP000683925"/>
    </source>
</evidence>
<evidence type="ECO:0000256" key="3">
    <source>
        <dbReference type="ARBA" id="ARBA00022448"/>
    </source>
</evidence>
<feature type="repeat" description="Solcar" evidence="8">
    <location>
        <begin position="204"/>
        <end position="295"/>
    </location>
</feature>
<keyword evidence="5" id="KW-0999">Mitochondrion inner membrane</keyword>
<evidence type="ECO:0000313" key="10">
    <source>
        <dbReference type="EMBL" id="CAD8161195.1"/>
    </source>
</evidence>
<keyword evidence="6" id="KW-1133">Transmembrane helix</keyword>
<comment type="similarity">
    <text evidence="2 9">Belongs to the mitochondrial carrier (TC 2.A.29) family.</text>
</comment>
<keyword evidence="8 9" id="KW-0812">Transmembrane</keyword>
<dbReference type="EMBL" id="CAJJDP010000039">
    <property type="protein sequence ID" value="CAD8161195.1"/>
    <property type="molecule type" value="Genomic_DNA"/>
</dbReference>
<evidence type="ECO:0000256" key="1">
    <source>
        <dbReference type="ARBA" id="ARBA00004448"/>
    </source>
</evidence>
<dbReference type="Proteomes" id="UP000683925">
    <property type="component" value="Unassembled WGS sequence"/>
</dbReference>
<proteinExistence type="inferred from homology"/>
<dbReference type="InterPro" id="IPR051508">
    <property type="entry name" value="Mito_Carrier_Antiporter"/>
</dbReference>
<evidence type="ECO:0000256" key="7">
    <source>
        <dbReference type="ARBA" id="ARBA00023128"/>
    </source>
</evidence>
<dbReference type="GO" id="GO:0005743">
    <property type="term" value="C:mitochondrial inner membrane"/>
    <property type="evidence" value="ECO:0007669"/>
    <property type="project" value="UniProtKB-SubCell"/>
</dbReference>
<evidence type="ECO:0000256" key="4">
    <source>
        <dbReference type="ARBA" id="ARBA00022737"/>
    </source>
</evidence>
<evidence type="ECO:0000256" key="6">
    <source>
        <dbReference type="ARBA" id="ARBA00022989"/>
    </source>
</evidence>
<dbReference type="PANTHER" id="PTHR45928:SF1">
    <property type="entry name" value="RE38146P"/>
    <property type="match status" value="1"/>
</dbReference>
<dbReference type="InterPro" id="IPR018108">
    <property type="entry name" value="MCP_transmembrane"/>
</dbReference>
<dbReference type="AlphaFoldDB" id="A0A8S1U7Q4"/>
<dbReference type="PROSITE" id="PS50920">
    <property type="entry name" value="SOLCAR"/>
    <property type="match status" value="3"/>
</dbReference>
<evidence type="ECO:0008006" key="12">
    <source>
        <dbReference type="Google" id="ProtNLM"/>
    </source>
</evidence>
<dbReference type="PANTHER" id="PTHR45928">
    <property type="entry name" value="RE38146P"/>
    <property type="match status" value="1"/>
</dbReference>
<feature type="repeat" description="Solcar" evidence="8">
    <location>
        <begin position="105"/>
        <end position="197"/>
    </location>
</feature>
<reference evidence="10" key="1">
    <citation type="submission" date="2021-01" db="EMBL/GenBank/DDBJ databases">
        <authorList>
            <consortium name="Genoscope - CEA"/>
            <person name="William W."/>
        </authorList>
    </citation>
    <scope>NUCLEOTIDE SEQUENCE</scope>
</reference>
<evidence type="ECO:0000256" key="2">
    <source>
        <dbReference type="ARBA" id="ARBA00006375"/>
    </source>
</evidence>
<dbReference type="OrthoDB" id="6703404at2759"/>
<feature type="repeat" description="Solcar" evidence="8">
    <location>
        <begin position="1"/>
        <end position="91"/>
    </location>
</feature>
<evidence type="ECO:0000256" key="9">
    <source>
        <dbReference type="RuleBase" id="RU000488"/>
    </source>
</evidence>
<name>A0A8S1U7Q4_PAROT</name>
<evidence type="ECO:0000256" key="8">
    <source>
        <dbReference type="PROSITE-ProRule" id="PRU00282"/>
    </source>
</evidence>
<accession>A0A8S1U7Q4</accession>
<keyword evidence="11" id="KW-1185">Reference proteome</keyword>
<keyword evidence="7" id="KW-0496">Mitochondrion</keyword>
<comment type="caution">
    <text evidence="10">The sequence shown here is derived from an EMBL/GenBank/DDBJ whole genome shotgun (WGS) entry which is preliminary data.</text>
</comment>
<evidence type="ECO:0000256" key="5">
    <source>
        <dbReference type="ARBA" id="ARBA00022792"/>
    </source>
</evidence>
<keyword evidence="4" id="KW-0677">Repeat</keyword>
<gene>
    <name evidence="10" type="ORF">POCTA_138.1.T0390262</name>
</gene>
<keyword evidence="8" id="KW-0472">Membrane</keyword>
<dbReference type="Pfam" id="PF00153">
    <property type="entry name" value="Mito_carr"/>
    <property type="match status" value="3"/>
</dbReference>
<keyword evidence="3 9" id="KW-0813">Transport</keyword>
<organism evidence="10 11">
    <name type="scientific">Paramecium octaurelia</name>
    <dbReference type="NCBI Taxonomy" id="43137"/>
    <lineage>
        <taxon>Eukaryota</taxon>
        <taxon>Sar</taxon>
        <taxon>Alveolata</taxon>
        <taxon>Ciliophora</taxon>
        <taxon>Intramacronucleata</taxon>
        <taxon>Oligohymenophorea</taxon>
        <taxon>Peniculida</taxon>
        <taxon>Parameciidae</taxon>
        <taxon>Paramecium</taxon>
    </lineage>
</organism>